<dbReference type="EMBL" id="VUJX02000011">
    <property type="protein sequence ID" value="KAL0930365.1"/>
    <property type="molecule type" value="Genomic_DNA"/>
</dbReference>
<keyword evidence="2" id="KW-1185">Reference proteome</keyword>
<gene>
    <name evidence="1" type="ORF">CTRU02_214440</name>
</gene>
<accession>A0ACC3YEW0</accession>
<sequence length="561" mass="64562">MATVLAKDPFRKGDASVASMSMEDIPPLGAPKEEKRFWFQRDEFYDPFAIATQASVFDDPDTAEQYQPRKDWENIHRFDPLARWTWAEEYALVRKVDFRILAWACIMFMALELDRANISQANTDNMLGDLNMTTDDFNLGNTVFKLAFLCAELPSQLVSKWVGPDRWIPAQMVLWSIVASSQFWLAGRDSFLTCRAILGLLQGGFIPDVILYLSYFYKHHELSLRLGLFWTAMSTADILSALLAYGLLHMRGLQGHAGWRWLFLIEGLMTLFIGIFGFLLMPAGPCQTASWFRGRNGWFSEREEIVLVNRVIREDPSKSSMHNREPVTPRLLWESIRDYDLWPLYILGLTFQIPMTPPHQYLTLTLRNLGFGTFQANLLSIPYTVGHMMTMLAITYLAEVFKELTFISMSGQVWALPFLIYLNVVDTTEVNKWVLYAVISLLLIYPNAHPIQVGWNSRNSNNVGSRTVSAACYNMFVQASGIISSNIYRSDDAPLYRRGNRVLLGVVCMNLVLYPLVKSYYVYRNKRRDRKWNGMSQDQRLAYLATTKDEGSKRLDFRFSH</sequence>
<protein>
    <submittedName>
        <fullName evidence="1">Transporter YIL166C-like protein 3</fullName>
    </submittedName>
</protein>
<dbReference type="Proteomes" id="UP000805649">
    <property type="component" value="Unassembled WGS sequence"/>
</dbReference>
<organism evidence="1 2">
    <name type="scientific">Colletotrichum truncatum</name>
    <name type="common">Anthracnose fungus</name>
    <name type="synonym">Colletotrichum capsici</name>
    <dbReference type="NCBI Taxonomy" id="5467"/>
    <lineage>
        <taxon>Eukaryota</taxon>
        <taxon>Fungi</taxon>
        <taxon>Dikarya</taxon>
        <taxon>Ascomycota</taxon>
        <taxon>Pezizomycotina</taxon>
        <taxon>Sordariomycetes</taxon>
        <taxon>Hypocreomycetidae</taxon>
        <taxon>Glomerellales</taxon>
        <taxon>Glomerellaceae</taxon>
        <taxon>Colletotrichum</taxon>
        <taxon>Colletotrichum truncatum species complex</taxon>
    </lineage>
</organism>
<proteinExistence type="predicted"/>
<name>A0ACC3YEW0_COLTU</name>
<evidence type="ECO:0000313" key="1">
    <source>
        <dbReference type="EMBL" id="KAL0930365.1"/>
    </source>
</evidence>
<comment type="caution">
    <text evidence="1">The sequence shown here is derived from an EMBL/GenBank/DDBJ whole genome shotgun (WGS) entry which is preliminary data.</text>
</comment>
<reference evidence="1 2" key="1">
    <citation type="journal article" date="2020" name="Phytopathology">
        <title>Genome Sequence Resources of Colletotrichum truncatum, C. plurivorum, C. musicola, and C. sojae: Four Species Pathogenic to Soybean (Glycine max).</title>
        <authorList>
            <person name="Rogerio F."/>
            <person name="Boufleur T.R."/>
            <person name="Ciampi-Guillardi M."/>
            <person name="Sukno S.A."/>
            <person name="Thon M.R."/>
            <person name="Massola Junior N.S."/>
            <person name="Baroncelli R."/>
        </authorList>
    </citation>
    <scope>NUCLEOTIDE SEQUENCE [LARGE SCALE GENOMIC DNA]</scope>
    <source>
        <strain evidence="1 2">CMES1059</strain>
    </source>
</reference>
<evidence type="ECO:0000313" key="2">
    <source>
        <dbReference type="Proteomes" id="UP000805649"/>
    </source>
</evidence>